<dbReference type="GO" id="GO:0000902">
    <property type="term" value="P:cell morphogenesis"/>
    <property type="evidence" value="ECO:0007669"/>
    <property type="project" value="InterPro"/>
</dbReference>
<dbReference type="HOGENOM" id="CLU_746008_0_0_1"/>
<accession>M5G3Z1</accession>
<evidence type="ECO:0000313" key="3">
    <source>
        <dbReference type="Proteomes" id="UP000030653"/>
    </source>
</evidence>
<dbReference type="PANTHER" id="PTHR12295">
    <property type="entry name" value="FURRY-RELATED"/>
    <property type="match status" value="1"/>
</dbReference>
<dbReference type="GeneID" id="63685092"/>
<feature type="domain" description="Cell morphogenesis protein N-terminal" evidence="1">
    <location>
        <begin position="139"/>
        <end position="290"/>
    </location>
</feature>
<sequence length="371" mass="40048">MRATGLQTAVGVDEAVGLGAAAVGGEGEPRTPGELVLHVVFTQFVAKVEDKMRKILDFSLEKDPSVASVFGRKVDPTLDALLLSLAHIAVCNAGPVVEAIMPWRKTQRESVPLDIVEKALQATGGKGRMGGEARGILNQRKHVASIYVFSRALLVLIQTMTKDSPPSSLATQLEHTIFAEYRDLDPRALAQSSNWKSIGSLYSEVLGAMADAHFESVTDEFLTAISSLSSDQGETDARVEHLLRGLKHVKLRVWQPEAFEEAAEFLAAFAGQFANAHGQSIKTAFAEALTGPCTEDCRRGGQPSFVVESCTVDLSESVQYDVEAALLGVCTPTHDYKSLLCAYRLLPQALAGMFRYMRGEAEGQGCTRTCT</sequence>
<dbReference type="OrthoDB" id="2690272at2759"/>
<evidence type="ECO:0000313" key="2">
    <source>
        <dbReference type="EMBL" id="EJU03394.1"/>
    </source>
</evidence>
<name>M5G3Z1_DACPD</name>
<dbReference type="EMBL" id="JH795860">
    <property type="protein sequence ID" value="EJU03394.1"/>
    <property type="molecule type" value="Genomic_DNA"/>
</dbReference>
<dbReference type="Proteomes" id="UP000030653">
    <property type="component" value="Unassembled WGS sequence"/>
</dbReference>
<reference evidence="2 3" key="1">
    <citation type="journal article" date="2012" name="Science">
        <title>The Paleozoic origin of enzymatic lignin decomposition reconstructed from 31 fungal genomes.</title>
        <authorList>
            <person name="Floudas D."/>
            <person name="Binder M."/>
            <person name="Riley R."/>
            <person name="Barry K."/>
            <person name="Blanchette R.A."/>
            <person name="Henrissat B."/>
            <person name="Martinez A.T."/>
            <person name="Otillar R."/>
            <person name="Spatafora J.W."/>
            <person name="Yadav J.S."/>
            <person name="Aerts A."/>
            <person name="Benoit I."/>
            <person name="Boyd A."/>
            <person name="Carlson A."/>
            <person name="Copeland A."/>
            <person name="Coutinho P.M."/>
            <person name="de Vries R.P."/>
            <person name="Ferreira P."/>
            <person name="Findley K."/>
            <person name="Foster B."/>
            <person name="Gaskell J."/>
            <person name="Glotzer D."/>
            <person name="Gorecki P."/>
            <person name="Heitman J."/>
            <person name="Hesse C."/>
            <person name="Hori C."/>
            <person name="Igarashi K."/>
            <person name="Jurgens J.A."/>
            <person name="Kallen N."/>
            <person name="Kersten P."/>
            <person name="Kohler A."/>
            <person name="Kuees U."/>
            <person name="Kumar T.K.A."/>
            <person name="Kuo A."/>
            <person name="LaButti K."/>
            <person name="Larrondo L.F."/>
            <person name="Lindquist E."/>
            <person name="Ling A."/>
            <person name="Lombard V."/>
            <person name="Lucas S."/>
            <person name="Lundell T."/>
            <person name="Martin R."/>
            <person name="McLaughlin D.J."/>
            <person name="Morgenstern I."/>
            <person name="Morin E."/>
            <person name="Murat C."/>
            <person name="Nagy L.G."/>
            <person name="Nolan M."/>
            <person name="Ohm R.A."/>
            <person name="Patyshakuliyeva A."/>
            <person name="Rokas A."/>
            <person name="Ruiz-Duenas F.J."/>
            <person name="Sabat G."/>
            <person name="Salamov A."/>
            <person name="Samejima M."/>
            <person name="Schmutz J."/>
            <person name="Slot J.C."/>
            <person name="St John F."/>
            <person name="Stenlid J."/>
            <person name="Sun H."/>
            <person name="Sun S."/>
            <person name="Syed K."/>
            <person name="Tsang A."/>
            <person name="Wiebenga A."/>
            <person name="Young D."/>
            <person name="Pisabarro A."/>
            <person name="Eastwood D.C."/>
            <person name="Martin F."/>
            <person name="Cullen D."/>
            <person name="Grigoriev I.V."/>
            <person name="Hibbett D.S."/>
        </authorList>
    </citation>
    <scope>NUCLEOTIDE SEQUENCE [LARGE SCALE GENOMIC DNA]</scope>
    <source>
        <strain evidence="2 3">DJM-731 SS1</strain>
    </source>
</reference>
<dbReference type="InterPro" id="IPR025614">
    <property type="entry name" value="Cell_morpho_N"/>
</dbReference>
<dbReference type="RefSeq" id="XP_040630288.1">
    <property type="nucleotide sequence ID" value="XM_040770030.1"/>
</dbReference>
<proteinExistence type="predicted"/>
<dbReference type="InterPro" id="IPR039867">
    <property type="entry name" value="Furry/Tao3/Mor2"/>
</dbReference>
<keyword evidence="3" id="KW-1185">Reference proteome</keyword>
<dbReference type="AlphaFoldDB" id="M5G3Z1"/>
<dbReference type="STRING" id="1858805.M5G3Z1"/>
<dbReference type="GO" id="GO:0005938">
    <property type="term" value="C:cell cortex"/>
    <property type="evidence" value="ECO:0007669"/>
    <property type="project" value="TreeGrafter"/>
</dbReference>
<evidence type="ECO:0000259" key="1">
    <source>
        <dbReference type="Pfam" id="PF14222"/>
    </source>
</evidence>
<dbReference type="GO" id="GO:0030427">
    <property type="term" value="C:site of polarized growth"/>
    <property type="evidence" value="ECO:0007669"/>
    <property type="project" value="TreeGrafter"/>
</dbReference>
<dbReference type="Pfam" id="PF14222">
    <property type="entry name" value="MOR2-PAG1_N"/>
    <property type="match status" value="1"/>
</dbReference>
<gene>
    <name evidence="2" type="ORF">DACRYDRAFT_115557</name>
</gene>
<organism evidence="2 3">
    <name type="scientific">Dacryopinax primogenitus (strain DJM 731)</name>
    <name type="common">Brown rot fungus</name>
    <dbReference type="NCBI Taxonomy" id="1858805"/>
    <lineage>
        <taxon>Eukaryota</taxon>
        <taxon>Fungi</taxon>
        <taxon>Dikarya</taxon>
        <taxon>Basidiomycota</taxon>
        <taxon>Agaricomycotina</taxon>
        <taxon>Dacrymycetes</taxon>
        <taxon>Dacrymycetales</taxon>
        <taxon>Dacrymycetaceae</taxon>
        <taxon>Dacryopinax</taxon>
    </lineage>
</organism>
<protein>
    <recommendedName>
        <fullName evidence="1">Cell morphogenesis protein N-terminal domain-containing protein</fullName>
    </recommendedName>
</protein>
<dbReference type="PANTHER" id="PTHR12295:SF30">
    <property type="entry name" value="PROTEIN FURRY"/>
    <property type="match status" value="1"/>
</dbReference>